<evidence type="ECO:0000313" key="3">
    <source>
        <dbReference type="EMBL" id="CCI39710.1"/>
    </source>
</evidence>
<dbReference type="CDD" id="cd03192">
    <property type="entry name" value="GST_C_Sigma_like"/>
    <property type="match status" value="1"/>
</dbReference>
<proteinExistence type="predicted"/>
<dbReference type="SFLD" id="SFLDS00019">
    <property type="entry name" value="Glutathione_Transferase_(cytos"/>
    <property type="match status" value="1"/>
</dbReference>
<dbReference type="SUPFAM" id="SSF47616">
    <property type="entry name" value="GST C-terminal domain-like"/>
    <property type="match status" value="1"/>
</dbReference>
<dbReference type="Gene3D" id="3.40.30.10">
    <property type="entry name" value="Glutaredoxin"/>
    <property type="match status" value="1"/>
</dbReference>
<organism evidence="3 4">
    <name type="scientific">Albugo candida</name>
    <dbReference type="NCBI Taxonomy" id="65357"/>
    <lineage>
        <taxon>Eukaryota</taxon>
        <taxon>Sar</taxon>
        <taxon>Stramenopiles</taxon>
        <taxon>Oomycota</taxon>
        <taxon>Peronosporomycetes</taxon>
        <taxon>Albuginales</taxon>
        <taxon>Albuginaceae</taxon>
        <taxon>Albugo</taxon>
    </lineage>
</organism>
<dbReference type="STRING" id="65357.A0A024G067"/>
<reference evidence="3 4" key="1">
    <citation type="submission" date="2012-05" db="EMBL/GenBank/DDBJ databases">
        <title>Recombination and specialization in a pathogen metapopulation.</title>
        <authorList>
            <person name="Gardiner A."/>
            <person name="Kemen E."/>
            <person name="Schultz-Larsen T."/>
            <person name="MacLean D."/>
            <person name="Van Oosterhout C."/>
            <person name="Jones J.D.G."/>
        </authorList>
    </citation>
    <scope>NUCLEOTIDE SEQUENCE [LARGE SCALE GENOMIC DNA]</scope>
    <source>
        <strain evidence="3 4">Ac Nc2</strain>
    </source>
</reference>
<dbReference type="InterPro" id="IPR036282">
    <property type="entry name" value="Glutathione-S-Trfase_C_sf"/>
</dbReference>
<dbReference type="EMBL" id="CAIX01000003">
    <property type="protein sequence ID" value="CCI39710.1"/>
    <property type="molecule type" value="Genomic_DNA"/>
</dbReference>
<comment type="caution">
    <text evidence="3">The sequence shown here is derived from an EMBL/GenBank/DDBJ whole genome shotgun (WGS) entry which is preliminary data.</text>
</comment>
<dbReference type="InterPro" id="IPR050213">
    <property type="entry name" value="GST_superfamily"/>
</dbReference>
<sequence length="199" mass="22230">MTPSLKLVYFNLKGRAEIIRLCFASGKVPFEDKRITQEEFAALKPTLPFGQLPVLHVNNFVYPQSMAIVRCASTLAGIYPTDAFHLIKVELILGCYDELVAPIVEIMHSIPDEAAKAAKIKELLEDTCPKIFGYIQTLISGRFVLGDTISTADVAILSMLDHYLVEIKEFDASKYPEIQSVAENTKAYPNIAEYLSKNR</sequence>
<dbReference type="InterPro" id="IPR010987">
    <property type="entry name" value="Glutathione-S-Trfase_C-like"/>
</dbReference>
<name>A0A024G067_9STRA</name>
<evidence type="ECO:0008006" key="5">
    <source>
        <dbReference type="Google" id="ProtNLM"/>
    </source>
</evidence>
<dbReference type="PANTHER" id="PTHR11571">
    <property type="entry name" value="GLUTATHIONE S-TRANSFERASE"/>
    <property type="match status" value="1"/>
</dbReference>
<dbReference type="PROSITE" id="PS50405">
    <property type="entry name" value="GST_CTER"/>
    <property type="match status" value="1"/>
</dbReference>
<dbReference type="SFLD" id="SFLDG01205">
    <property type="entry name" value="AMPS.1"/>
    <property type="match status" value="1"/>
</dbReference>
<dbReference type="GO" id="GO:0006749">
    <property type="term" value="P:glutathione metabolic process"/>
    <property type="evidence" value="ECO:0007669"/>
    <property type="project" value="TreeGrafter"/>
</dbReference>
<dbReference type="OrthoDB" id="420389at2759"/>
<dbReference type="Gene3D" id="1.20.1050.10">
    <property type="match status" value="1"/>
</dbReference>
<dbReference type="InterPro" id="IPR004046">
    <property type="entry name" value="GST_C"/>
</dbReference>
<dbReference type="CDD" id="cd03039">
    <property type="entry name" value="GST_N_Sigma_like"/>
    <property type="match status" value="1"/>
</dbReference>
<dbReference type="InParanoid" id="A0A024G067"/>
<feature type="domain" description="GST N-terminal" evidence="1">
    <location>
        <begin position="3"/>
        <end position="80"/>
    </location>
</feature>
<gene>
    <name evidence="3" type="ORF">BN9_004930</name>
</gene>
<dbReference type="AlphaFoldDB" id="A0A024G067"/>
<dbReference type="InterPro" id="IPR004045">
    <property type="entry name" value="Glutathione_S-Trfase_N"/>
</dbReference>
<feature type="domain" description="GST C-terminal" evidence="2">
    <location>
        <begin position="82"/>
        <end position="199"/>
    </location>
</feature>
<dbReference type="InterPro" id="IPR036249">
    <property type="entry name" value="Thioredoxin-like_sf"/>
</dbReference>
<dbReference type="Pfam" id="PF02798">
    <property type="entry name" value="GST_N"/>
    <property type="match status" value="1"/>
</dbReference>
<accession>A0A024G067</accession>
<evidence type="ECO:0000259" key="1">
    <source>
        <dbReference type="PROSITE" id="PS50404"/>
    </source>
</evidence>
<dbReference type="PROSITE" id="PS50404">
    <property type="entry name" value="GST_NTER"/>
    <property type="match status" value="1"/>
</dbReference>
<evidence type="ECO:0000259" key="2">
    <source>
        <dbReference type="PROSITE" id="PS50405"/>
    </source>
</evidence>
<dbReference type="SFLD" id="SFLDG00363">
    <property type="entry name" value="AMPS_(cytGST):_Alpha-__Mu-__Pi"/>
    <property type="match status" value="1"/>
</dbReference>
<dbReference type="InterPro" id="IPR040079">
    <property type="entry name" value="Glutathione_S-Trfase"/>
</dbReference>
<evidence type="ECO:0000313" key="4">
    <source>
        <dbReference type="Proteomes" id="UP000053237"/>
    </source>
</evidence>
<protein>
    <recommendedName>
        <fullName evidence="5">Glutathione S-transferase</fullName>
    </recommendedName>
</protein>
<dbReference type="GO" id="GO:0004364">
    <property type="term" value="F:glutathione transferase activity"/>
    <property type="evidence" value="ECO:0007669"/>
    <property type="project" value="TreeGrafter"/>
</dbReference>
<dbReference type="SUPFAM" id="SSF52833">
    <property type="entry name" value="Thioredoxin-like"/>
    <property type="match status" value="1"/>
</dbReference>
<keyword evidence="4" id="KW-1185">Reference proteome</keyword>
<dbReference type="Pfam" id="PF14497">
    <property type="entry name" value="GST_C_3"/>
    <property type="match status" value="1"/>
</dbReference>
<dbReference type="Proteomes" id="UP000053237">
    <property type="component" value="Unassembled WGS sequence"/>
</dbReference>